<evidence type="ECO:0000256" key="1">
    <source>
        <dbReference type="ARBA" id="ARBA00004496"/>
    </source>
</evidence>
<dbReference type="PANTHER" id="PTHR30272:SF1">
    <property type="entry name" value="3-HYDROXYACYL-[ACYL-CARRIER-PROTEIN] DEHYDRATASE"/>
    <property type="match status" value="1"/>
</dbReference>
<dbReference type="PANTHER" id="PTHR30272">
    <property type="entry name" value="3-HYDROXYACYL-[ACYL-CARRIER-PROTEIN] DEHYDRATASE"/>
    <property type="match status" value="1"/>
</dbReference>
<keyword evidence="11" id="KW-1185">Reference proteome</keyword>
<comment type="subcellular location">
    <subcellularLocation>
        <location evidence="1 9">Cytoplasm</location>
    </subcellularLocation>
</comment>
<dbReference type="GO" id="GO:0019171">
    <property type="term" value="F:(3R)-hydroxyacyl-[acyl-carrier-protein] dehydratase activity"/>
    <property type="evidence" value="ECO:0007669"/>
    <property type="project" value="UniProtKB-EC"/>
</dbReference>
<dbReference type="EMBL" id="CADIKM010000020">
    <property type="protein sequence ID" value="CAB3794998.1"/>
    <property type="molecule type" value="Genomic_DNA"/>
</dbReference>
<name>A0A6S7BBW2_9BURK</name>
<dbReference type="CDD" id="cd01288">
    <property type="entry name" value="FabZ"/>
    <property type="match status" value="1"/>
</dbReference>
<dbReference type="GO" id="GO:0009245">
    <property type="term" value="P:lipid A biosynthetic process"/>
    <property type="evidence" value="ECO:0007669"/>
    <property type="project" value="UniProtKB-UniRule"/>
</dbReference>
<dbReference type="FunFam" id="3.10.129.10:FF:000001">
    <property type="entry name" value="3-hydroxyacyl-[acyl-carrier-protein] dehydratase FabZ"/>
    <property type="match status" value="1"/>
</dbReference>
<dbReference type="GO" id="GO:0016020">
    <property type="term" value="C:membrane"/>
    <property type="evidence" value="ECO:0007669"/>
    <property type="project" value="GOC"/>
</dbReference>
<dbReference type="InterPro" id="IPR013114">
    <property type="entry name" value="FabA_FabZ"/>
</dbReference>
<evidence type="ECO:0000256" key="5">
    <source>
        <dbReference type="ARBA" id="ARBA00022556"/>
    </source>
</evidence>
<comment type="similarity">
    <text evidence="2 9">Belongs to the thioester dehydratase family. FabZ subfamily.</text>
</comment>
<dbReference type="InterPro" id="IPR029069">
    <property type="entry name" value="HotDog_dom_sf"/>
</dbReference>
<dbReference type="AlphaFoldDB" id="A0A6S7BBW2"/>
<dbReference type="GO" id="GO:0005737">
    <property type="term" value="C:cytoplasm"/>
    <property type="evidence" value="ECO:0007669"/>
    <property type="project" value="UniProtKB-SubCell"/>
</dbReference>
<accession>A0A6S7BBW2</accession>
<evidence type="ECO:0000256" key="9">
    <source>
        <dbReference type="HAMAP-Rule" id="MF_00406"/>
    </source>
</evidence>
<evidence type="ECO:0000313" key="11">
    <source>
        <dbReference type="Proteomes" id="UP000494115"/>
    </source>
</evidence>
<gene>
    <name evidence="9 10" type="primary">fabZ</name>
    <name evidence="10" type="ORF">LMG28138_03790</name>
</gene>
<dbReference type="SUPFAM" id="SSF54637">
    <property type="entry name" value="Thioesterase/thiol ester dehydrase-isomerase"/>
    <property type="match status" value="1"/>
</dbReference>
<evidence type="ECO:0000313" key="10">
    <source>
        <dbReference type="EMBL" id="CAB3794998.1"/>
    </source>
</evidence>
<dbReference type="NCBIfam" id="TIGR01750">
    <property type="entry name" value="fabZ"/>
    <property type="match status" value="1"/>
</dbReference>
<keyword evidence="3 9" id="KW-0963">Cytoplasm</keyword>
<evidence type="ECO:0000256" key="3">
    <source>
        <dbReference type="ARBA" id="ARBA00022490"/>
    </source>
</evidence>
<evidence type="ECO:0000256" key="6">
    <source>
        <dbReference type="ARBA" id="ARBA00023098"/>
    </source>
</evidence>
<organism evidence="10 11">
    <name type="scientific">Pararobbsia alpina</name>
    <dbReference type="NCBI Taxonomy" id="621374"/>
    <lineage>
        <taxon>Bacteria</taxon>
        <taxon>Pseudomonadati</taxon>
        <taxon>Pseudomonadota</taxon>
        <taxon>Betaproteobacteria</taxon>
        <taxon>Burkholderiales</taxon>
        <taxon>Burkholderiaceae</taxon>
        <taxon>Pararobbsia</taxon>
    </lineage>
</organism>
<evidence type="ECO:0000256" key="2">
    <source>
        <dbReference type="ARBA" id="ARBA00009174"/>
    </source>
</evidence>
<keyword evidence="5 9" id="KW-0441">Lipid A biosynthesis</keyword>
<protein>
    <recommendedName>
        <fullName evidence="9">3-hydroxyacyl-[acyl-carrier-protein] dehydratase FabZ</fullName>
        <ecNumber evidence="9">4.2.1.59</ecNumber>
    </recommendedName>
    <alternativeName>
        <fullName evidence="9">(3R)-hydroxymyristoyl-[acyl-carrier-protein] dehydratase</fullName>
        <shortName evidence="9">(3R)-hydroxymyristoyl-ACP dehydrase</shortName>
    </alternativeName>
    <alternativeName>
        <fullName evidence="9">Beta-hydroxyacyl-ACP dehydratase</fullName>
    </alternativeName>
</protein>
<dbReference type="HAMAP" id="MF_00406">
    <property type="entry name" value="FabZ"/>
    <property type="match status" value="1"/>
</dbReference>
<dbReference type="Gene3D" id="3.10.129.10">
    <property type="entry name" value="Hotdog Thioesterase"/>
    <property type="match status" value="1"/>
</dbReference>
<dbReference type="Pfam" id="PF07977">
    <property type="entry name" value="FabA"/>
    <property type="match status" value="1"/>
</dbReference>
<comment type="function">
    <text evidence="8 9">Involved in unsaturated fatty acids biosynthesis. Catalyzes the dehydration of short chain beta-hydroxyacyl-ACPs and long chain saturated and unsaturated beta-hydroxyacyl-ACPs.</text>
</comment>
<sequence length="161" mass="18366">MSASDNMSQTPITLDIHKILDLLPHRYPILLVDRVLELEPHKRIKALKNVSINEPFFQGHFPKRPVMPGVLILESLAQSAALLTFAEEQHDENTLYYFVGIDGARFKRVVEPGDQMILNVTFERYMRGIWKFKARAEVEGVVAAEADLMCTVKRMGEDAQK</sequence>
<feature type="active site" evidence="9">
    <location>
        <position position="60"/>
    </location>
</feature>
<reference evidence="10 11" key="1">
    <citation type="submission" date="2020-04" db="EMBL/GenBank/DDBJ databases">
        <authorList>
            <person name="De Canck E."/>
        </authorList>
    </citation>
    <scope>NUCLEOTIDE SEQUENCE [LARGE SCALE GENOMIC DNA]</scope>
    <source>
        <strain evidence="10 11">LMG 28138</strain>
    </source>
</reference>
<dbReference type="GO" id="GO:0006633">
    <property type="term" value="P:fatty acid biosynthetic process"/>
    <property type="evidence" value="ECO:0007669"/>
    <property type="project" value="UniProtKB-UniRule"/>
</dbReference>
<evidence type="ECO:0000256" key="8">
    <source>
        <dbReference type="ARBA" id="ARBA00025049"/>
    </source>
</evidence>
<keyword evidence="7 9" id="KW-0456">Lyase</keyword>
<dbReference type="Proteomes" id="UP000494115">
    <property type="component" value="Unassembled WGS sequence"/>
</dbReference>
<evidence type="ECO:0000256" key="4">
    <source>
        <dbReference type="ARBA" id="ARBA00022516"/>
    </source>
</evidence>
<proteinExistence type="inferred from homology"/>
<keyword evidence="4 9" id="KW-0444">Lipid biosynthesis</keyword>
<evidence type="ECO:0000256" key="7">
    <source>
        <dbReference type="ARBA" id="ARBA00023239"/>
    </source>
</evidence>
<comment type="catalytic activity">
    <reaction evidence="9">
        <text>a (3R)-hydroxyacyl-[ACP] = a (2E)-enoyl-[ACP] + H2O</text>
        <dbReference type="Rhea" id="RHEA:13097"/>
        <dbReference type="Rhea" id="RHEA-COMP:9925"/>
        <dbReference type="Rhea" id="RHEA-COMP:9945"/>
        <dbReference type="ChEBI" id="CHEBI:15377"/>
        <dbReference type="ChEBI" id="CHEBI:78784"/>
        <dbReference type="ChEBI" id="CHEBI:78827"/>
        <dbReference type="EC" id="4.2.1.59"/>
    </reaction>
</comment>
<dbReference type="InterPro" id="IPR010084">
    <property type="entry name" value="FabZ"/>
</dbReference>
<dbReference type="EC" id="4.2.1.59" evidence="9"/>
<keyword evidence="6 9" id="KW-0443">Lipid metabolism</keyword>
<dbReference type="NCBIfam" id="NF000582">
    <property type="entry name" value="PRK00006.1"/>
    <property type="match status" value="1"/>
</dbReference>